<sequence>MYFYKVNEKTLFSFRKYNELYEIQEREAINSEGILYFLTELELKASRRSFSVSDPSLLYLKNEDLSLLKTPEKLDYEINDWILKKIYSNKVMGINTNYSWRSLLDYSHPAKWKINLVGLGDVGGILLTGLRLLGSSCISQIGIYSRSKESTTRWELEANQILDAFNEEEYPLVKAIPKEELFNCHMFVFCASKNVPQVGEDVKDVRLYQFESNSKIISEYAHMAREKGFKGIFAVVSDPVDLLCKVALIESNKDSQGIVDYNGLAPEQIRGYGLGVMNGRAAYYASKNPLTASYDAEGRAFGPHGQGLIIANSIENYDEKLSEYLTEKTLGANLEVRAVGYKPFIAPALSSGALSIIATIKGNWHYSATYIGGAYMGAKNRLTPSGTELERLNLPVELERKLEETFERLADII</sequence>
<dbReference type="PANTHER" id="PTHR43128">
    <property type="entry name" value="L-2-HYDROXYCARBOXYLATE DEHYDROGENASE (NAD(P)(+))"/>
    <property type="match status" value="1"/>
</dbReference>
<dbReference type="STRING" id="415015.SAMN05660462_00503"/>
<accession>A0A1H3LFU1</accession>
<dbReference type="Gene3D" id="3.40.50.720">
    <property type="entry name" value="NAD(P)-binding Rossmann-like Domain"/>
    <property type="match status" value="1"/>
</dbReference>
<gene>
    <name evidence="1" type="ORF">SAMN05660462_00503</name>
</gene>
<organism evidence="1 2">
    <name type="scientific">Proteiniborus ethanoligenes</name>
    <dbReference type="NCBI Taxonomy" id="415015"/>
    <lineage>
        <taxon>Bacteria</taxon>
        <taxon>Bacillati</taxon>
        <taxon>Bacillota</taxon>
        <taxon>Clostridia</taxon>
        <taxon>Eubacteriales</taxon>
        <taxon>Proteiniborus</taxon>
    </lineage>
</organism>
<dbReference type="GO" id="GO:0004459">
    <property type="term" value="F:L-lactate dehydrogenase (NAD+) activity"/>
    <property type="evidence" value="ECO:0007669"/>
    <property type="project" value="TreeGrafter"/>
</dbReference>
<dbReference type="Proteomes" id="UP000198625">
    <property type="component" value="Unassembled WGS sequence"/>
</dbReference>
<evidence type="ECO:0000313" key="1">
    <source>
        <dbReference type="EMBL" id="SDY62745.1"/>
    </source>
</evidence>
<dbReference type="EMBL" id="FNQE01000003">
    <property type="protein sequence ID" value="SDY62745.1"/>
    <property type="molecule type" value="Genomic_DNA"/>
</dbReference>
<dbReference type="SUPFAM" id="SSF51735">
    <property type="entry name" value="NAD(P)-binding Rossmann-fold domains"/>
    <property type="match status" value="1"/>
</dbReference>
<keyword evidence="2" id="KW-1185">Reference proteome</keyword>
<protein>
    <submittedName>
        <fullName evidence="1">Malate/lactate dehydrogenase</fullName>
    </submittedName>
</protein>
<name>A0A1H3LFU1_9FIRM</name>
<dbReference type="PANTHER" id="PTHR43128:SF16">
    <property type="entry name" value="L-LACTATE DEHYDROGENASE"/>
    <property type="match status" value="1"/>
</dbReference>
<proteinExistence type="predicted"/>
<evidence type="ECO:0000313" key="2">
    <source>
        <dbReference type="Proteomes" id="UP000198625"/>
    </source>
</evidence>
<reference evidence="2" key="1">
    <citation type="submission" date="2016-10" db="EMBL/GenBank/DDBJ databases">
        <authorList>
            <person name="Varghese N."/>
            <person name="Submissions S."/>
        </authorList>
    </citation>
    <scope>NUCLEOTIDE SEQUENCE [LARGE SCALE GENOMIC DNA]</scope>
    <source>
        <strain evidence="2">DSM 21650</strain>
    </source>
</reference>
<dbReference type="AlphaFoldDB" id="A0A1H3LFU1"/>
<dbReference type="GO" id="GO:0006089">
    <property type="term" value="P:lactate metabolic process"/>
    <property type="evidence" value="ECO:0007669"/>
    <property type="project" value="TreeGrafter"/>
</dbReference>
<dbReference type="InterPro" id="IPR036291">
    <property type="entry name" value="NAD(P)-bd_dom_sf"/>
</dbReference>